<comment type="caution">
    <text evidence="2">The sequence shown here is derived from an EMBL/GenBank/DDBJ whole genome shotgun (WGS) entry which is preliminary data.</text>
</comment>
<keyword evidence="1" id="KW-0472">Membrane</keyword>
<evidence type="ECO:0000256" key="1">
    <source>
        <dbReference type="SAM" id="Phobius"/>
    </source>
</evidence>
<gene>
    <name evidence="2" type="ORF">CES86_4367</name>
</gene>
<protein>
    <submittedName>
        <fullName evidence="2">Uncharacterized protein</fullName>
    </submittedName>
</protein>
<dbReference type="EMBL" id="NNRN01000058">
    <property type="protein sequence ID" value="OYR25438.1"/>
    <property type="molecule type" value="Genomic_DNA"/>
</dbReference>
<keyword evidence="1" id="KW-1133">Transmembrane helix</keyword>
<feature type="transmembrane region" description="Helical" evidence="1">
    <location>
        <begin position="12"/>
        <end position="28"/>
    </location>
</feature>
<accession>A0A256GEJ7</accession>
<organism evidence="2 3">
    <name type="scientific">Brucella lupini</name>
    <dbReference type="NCBI Taxonomy" id="255457"/>
    <lineage>
        <taxon>Bacteria</taxon>
        <taxon>Pseudomonadati</taxon>
        <taxon>Pseudomonadota</taxon>
        <taxon>Alphaproteobacteria</taxon>
        <taxon>Hyphomicrobiales</taxon>
        <taxon>Brucellaceae</taxon>
        <taxon>Brucella/Ochrobactrum group</taxon>
        <taxon>Brucella</taxon>
    </lineage>
</organism>
<dbReference type="Proteomes" id="UP000216363">
    <property type="component" value="Unassembled WGS sequence"/>
</dbReference>
<keyword evidence="1" id="KW-0812">Transmembrane</keyword>
<sequence>MFEGKVKNGGRSVQRLILSACSILLYAFEFQGVLGLNDRCQDRDDAPGISGVMKF</sequence>
<reference evidence="2 3" key="1">
    <citation type="submission" date="2017-07" db="EMBL/GenBank/DDBJ databases">
        <title>Draft genome of Ochrobactrum lupini type strain LUP21.</title>
        <authorList>
            <person name="Krzyzanowska D.M."/>
            <person name="Jafra S."/>
        </authorList>
    </citation>
    <scope>NUCLEOTIDE SEQUENCE [LARGE SCALE GENOMIC DNA]</scope>
    <source>
        <strain evidence="2 3">LUP21</strain>
    </source>
</reference>
<evidence type="ECO:0000313" key="3">
    <source>
        <dbReference type="Proteomes" id="UP000216363"/>
    </source>
</evidence>
<proteinExistence type="predicted"/>
<evidence type="ECO:0000313" key="2">
    <source>
        <dbReference type="EMBL" id="OYR25438.1"/>
    </source>
</evidence>
<name>A0A256GEJ7_9HYPH</name>
<dbReference type="AlphaFoldDB" id="A0A256GEJ7"/>